<dbReference type="EMBL" id="ML735230">
    <property type="protein sequence ID" value="KAE8393356.1"/>
    <property type="molecule type" value="Genomic_DNA"/>
</dbReference>
<dbReference type="Proteomes" id="UP000326877">
    <property type="component" value="Unassembled WGS sequence"/>
</dbReference>
<proteinExistence type="predicted"/>
<keyword evidence="1" id="KW-1133">Transmembrane helix</keyword>
<keyword evidence="1" id="KW-0472">Membrane</keyword>
<sequence>MREAVVIEYRSLVNEGYVGSTSYVINGEWKEEWYIPFAYRLGCWDVEQIRRQLFVLCLSWLIYLALCLRCLASLRVGIGFQGG</sequence>
<name>A0A5N7CGQ6_PETAA</name>
<organism evidence="2">
    <name type="scientific">Petromyces alliaceus</name>
    <name type="common">Aspergillus alliaceus</name>
    <dbReference type="NCBI Taxonomy" id="209559"/>
    <lineage>
        <taxon>Eukaryota</taxon>
        <taxon>Fungi</taxon>
        <taxon>Dikarya</taxon>
        <taxon>Ascomycota</taxon>
        <taxon>Pezizomycotina</taxon>
        <taxon>Eurotiomycetes</taxon>
        <taxon>Eurotiomycetidae</taxon>
        <taxon>Eurotiales</taxon>
        <taxon>Aspergillaceae</taxon>
        <taxon>Aspergillus</taxon>
        <taxon>Aspergillus subgen. Circumdati</taxon>
    </lineage>
</organism>
<accession>A0A5N7CGQ6</accession>
<evidence type="ECO:0000313" key="2">
    <source>
        <dbReference type="EMBL" id="KAE8393356.1"/>
    </source>
</evidence>
<gene>
    <name evidence="2" type="ORF">BDV23DRAFT_149531</name>
</gene>
<feature type="transmembrane region" description="Helical" evidence="1">
    <location>
        <begin position="53"/>
        <end position="74"/>
    </location>
</feature>
<reference evidence="2" key="1">
    <citation type="submission" date="2019-04" db="EMBL/GenBank/DDBJ databases">
        <title>Friends and foes A comparative genomics studyof 23 Aspergillus species from section Flavi.</title>
        <authorList>
            <consortium name="DOE Joint Genome Institute"/>
            <person name="Kjaerbolling I."/>
            <person name="Vesth T."/>
            <person name="Frisvad J.C."/>
            <person name="Nybo J.L."/>
            <person name="Theobald S."/>
            <person name="Kildgaard S."/>
            <person name="Isbrandt T."/>
            <person name="Kuo A."/>
            <person name="Sato A."/>
            <person name="Lyhne E.K."/>
            <person name="Kogle M.E."/>
            <person name="Wiebenga A."/>
            <person name="Kun R.S."/>
            <person name="Lubbers R.J."/>
            <person name="Makela M.R."/>
            <person name="Barry K."/>
            <person name="Chovatia M."/>
            <person name="Clum A."/>
            <person name="Daum C."/>
            <person name="Haridas S."/>
            <person name="He G."/>
            <person name="LaButti K."/>
            <person name="Lipzen A."/>
            <person name="Mondo S."/>
            <person name="Riley R."/>
            <person name="Salamov A."/>
            <person name="Simmons B.A."/>
            <person name="Magnuson J.K."/>
            <person name="Henrissat B."/>
            <person name="Mortensen U.H."/>
            <person name="Larsen T.O."/>
            <person name="Devries R.P."/>
            <person name="Grigoriev I.V."/>
            <person name="Machida M."/>
            <person name="Baker S.E."/>
            <person name="Andersen M.R."/>
        </authorList>
    </citation>
    <scope>NUCLEOTIDE SEQUENCE [LARGE SCALE GENOMIC DNA]</scope>
    <source>
        <strain evidence="2">IBT 14317</strain>
    </source>
</reference>
<dbReference type="AlphaFoldDB" id="A0A5N7CGQ6"/>
<protein>
    <submittedName>
        <fullName evidence="2">Uncharacterized protein</fullName>
    </submittedName>
</protein>
<keyword evidence="1" id="KW-0812">Transmembrane</keyword>
<evidence type="ECO:0000256" key="1">
    <source>
        <dbReference type="SAM" id="Phobius"/>
    </source>
</evidence>